<name>A0A367KZU6_9HYPO</name>
<proteinExistence type="predicted"/>
<comment type="caution">
    <text evidence="2">The sequence shown here is derived from an EMBL/GenBank/DDBJ whole genome shotgun (WGS) entry which is preliminary data.</text>
</comment>
<dbReference type="EMBL" id="LKCN02000028">
    <property type="protein sequence ID" value="RCI07492.1"/>
    <property type="molecule type" value="Genomic_DNA"/>
</dbReference>
<sequence>MHLAACLLVLCARGLQAKPDFGQVSRCFFTAHTGLLTRTVQNFFRDASSCVASVQGSQVLSCAQKSVPDEVMTLMLPMIDTIRAWEEYYGETINSAFLQDQSPSGRPIRFTAWDELLSQWKKHPQVCYHFRSPSYMDHLIPSSAGLLSLFYLDDDFQRPVLKSGTHWQHHGPSVCSGNDTLDRARQESAVSMMVQRSIMWDKPRRGVELDRGYLHYLDLYSTDPFLQAVITNWQSVRRRACPRDVRCDGSPVFRERYMPLDGDDYLVKVKMTLKTRRRVCLIHQKAADIPDAYLIVSPHVY</sequence>
<evidence type="ECO:0000313" key="2">
    <source>
        <dbReference type="EMBL" id="RCI07492.1"/>
    </source>
</evidence>
<accession>A0A367KZU6</accession>
<reference evidence="2 3" key="1">
    <citation type="journal article" date="2015" name="BMC Genomics">
        <title>Insights from the genome of Ophiocordyceps polyrhachis-furcata to pathogenicity and host specificity in insect fungi.</title>
        <authorList>
            <person name="Wichadakul D."/>
            <person name="Kobmoo N."/>
            <person name="Ingsriswang S."/>
            <person name="Tangphatsornruang S."/>
            <person name="Chantasingh D."/>
            <person name="Luangsa-ard J.J."/>
            <person name="Eurwilaichitr L."/>
        </authorList>
    </citation>
    <scope>NUCLEOTIDE SEQUENCE [LARGE SCALE GENOMIC DNA]</scope>
    <source>
        <strain evidence="2 3">BCC 54312</strain>
    </source>
</reference>
<keyword evidence="1" id="KW-0732">Signal</keyword>
<dbReference type="AlphaFoldDB" id="A0A367KZU6"/>
<feature type="chain" id="PRO_5017082646" evidence="1">
    <location>
        <begin position="18"/>
        <end position="301"/>
    </location>
</feature>
<organism evidence="2 3">
    <name type="scientific">Ophiocordyceps polyrhachis-furcata BCC 54312</name>
    <dbReference type="NCBI Taxonomy" id="1330021"/>
    <lineage>
        <taxon>Eukaryota</taxon>
        <taxon>Fungi</taxon>
        <taxon>Dikarya</taxon>
        <taxon>Ascomycota</taxon>
        <taxon>Pezizomycotina</taxon>
        <taxon>Sordariomycetes</taxon>
        <taxon>Hypocreomycetidae</taxon>
        <taxon>Hypocreales</taxon>
        <taxon>Ophiocordycipitaceae</taxon>
        <taxon>Ophiocordyceps</taxon>
    </lineage>
</organism>
<evidence type="ECO:0000313" key="3">
    <source>
        <dbReference type="Proteomes" id="UP000253664"/>
    </source>
</evidence>
<protein>
    <submittedName>
        <fullName evidence="2">Uncharacterized protein</fullName>
    </submittedName>
</protein>
<gene>
    <name evidence="2" type="ORF">L249_4537</name>
</gene>
<evidence type="ECO:0000256" key="1">
    <source>
        <dbReference type="SAM" id="SignalP"/>
    </source>
</evidence>
<keyword evidence="3" id="KW-1185">Reference proteome</keyword>
<feature type="signal peptide" evidence="1">
    <location>
        <begin position="1"/>
        <end position="17"/>
    </location>
</feature>
<dbReference type="Proteomes" id="UP000253664">
    <property type="component" value="Unassembled WGS sequence"/>
</dbReference>
<dbReference type="OrthoDB" id="4915529at2759"/>